<dbReference type="InterPro" id="IPR009241">
    <property type="entry name" value="HigB-like"/>
</dbReference>
<proteinExistence type="predicted"/>
<sequence>MYNFSYLCDVKRTIITYGGHFERFIAMLSEKEVKKLDYILSLLSTTDRLPVKFIKYLRDEVYELRMEYAGNIYRVFFIFDYDKIVVLFNGFQ</sequence>
<gene>
    <name evidence="1" type="ORF">EZS27_037306</name>
</gene>
<dbReference type="EMBL" id="SNRY01006870">
    <property type="protein sequence ID" value="KAA6311595.1"/>
    <property type="molecule type" value="Genomic_DNA"/>
</dbReference>
<comment type="caution">
    <text evidence="1">The sequence shown here is derived from an EMBL/GenBank/DDBJ whole genome shotgun (WGS) entry which is preliminary data.</text>
</comment>
<protein>
    <recommendedName>
        <fullName evidence="2">Toxin RelE</fullName>
    </recommendedName>
</protein>
<evidence type="ECO:0008006" key="2">
    <source>
        <dbReference type="Google" id="ProtNLM"/>
    </source>
</evidence>
<dbReference type="AlphaFoldDB" id="A0A5J4PPY9"/>
<name>A0A5J4PPY9_9ZZZZ</name>
<accession>A0A5J4PPY9</accession>
<organism evidence="1">
    <name type="scientific">termite gut metagenome</name>
    <dbReference type="NCBI Taxonomy" id="433724"/>
    <lineage>
        <taxon>unclassified sequences</taxon>
        <taxon>metagenomes</taxon>
        <taxon>organismal metagenomes</taxon>
    </lineage>
</organism>
<reference evidence="1" key="1">
    <citation type="submission" date="2019-03" db="EMBL/GenBank/DDBJ databases">
        <title>Single cell metagenomics reveals metabolic interactions within the superorganism composed of flagellate Streblomastix strix and complex community of Bacteroidetes bacteria on its surface.</title>
        <authorList>
            <person name="Treitli S.C."/>
            <person name="Kolisko M."/>
            <person name="Husnik F."/>
            <person name="Keeling P."/>
            <person name="Hampl V."/>
        </authorList>
    </citation>
    <scope>NUCLEOTIDE SEQUENCE</scope>
    <source>
        <strain evidence="1">STM</strain>
    </source>
</reference>
<dbReference type="Pfam" id="PF05973">
    <property type="entry name" value="Gp49"/>
    <property type="match status" value="1"/>
</dbReference>
<evidence type="ECO:0000313" key="1">
    <source>
        <dbReference type="EMBL" id="KAA6311595.1"/>
    </source>
</evidence>
<feature type="non-terminal residue" evidence="1">
    <location>
        <position position="92"/>
    </location>
</feature>